<comment type="caution">
    <text evidence="2">The sequence shown here is derived from an EMBL/GenBank/DDBJ whole genome shotgun (WGS) entry which is preliminary data.</text>
</comment>
<feature type="region of interest" description="Disordered" evidence="1">
    <location>
        <begin position="1"/>
        <end position="31"/>
    </location>
</feature>
<dbReference type="AlphaFoldDB" id="A0A4Z2J8C5"/>
<evidence type="ECO:0000313" key="3">
    <source>
        <dbReference type="Proteomes" id="UP000314294"/>
    </source>
</evidence>
<accession>A0A4Z2J8C5</accession>
<dbReference type="Proteomes" id="UP000314294">
    <property type="component" value="Unassembled WGS sequence"/>
</dbReference>
<proteinExistence type="predicted"/>
<name>A0A4Z2J8C5_9TELE</name>
<organism evidence="2 3">
    <name type="scientific">Liparis tanakae</name>
    <name type="common">Tanaka's snailfish</name>
    <dbReference type="NCBI Taxonomy" id="230148"/>
    <lineage>
        <taxon>Eukaryota</taxon>
        <taxon>Metazoa</taxon>
        <taxon>Chordata</taxon>
        <taxon>Craniata</taxon>
        <taxon>Vertebrata</taxon>
        <taxon>Euteleostomi</taxon>
        <taxon>Actinopterygii</taxon>
        <taxon>Neopterygii</taxon>
        <taxon>Teleostei</taxon>
        <taxon>Neoteleostei</taxon>
        <taxon>Acanthomorphata</taxon>
        <taxon>Eupercaria</taxon>
        <taxon>Perciformes</taxon>
        <taxon>Cottioidei</taxon>
        <taxon>Cottales</taxon>
        <taxon>Liparidae</taxon>
        <taxon>Liparis</taxon>
    </lineage>
</organism>
<sequence>MIQLNEGGREERGGESEQERDQDGRESGKGEAGLQYCGVLASTGVTLRSFLGIGQELFTPKHFDSHRVGLACPAPRINGC</sequence>
<feature type="compositionally biased region" description="Basic and acidic residues" evidence="1">
    <location>
        <begin position="7"/>
        <end position="29"/>
    </location>
</feature>
<reference evidence="2 3" key="1">
    <citation type="submission" date="2019-03" db="EMBL/GenBank/DDBJ databases">
        <title>First draft genome of Liparis tanakae, snailfish: a comprehensive survey of snailfish specific genes.</title>
        <authorList>
            <person name="Kim W."/>
            <person name="Song I."/>
            <person name="Jeong J.-H."/>
            <person name="Kim D."/>
            <person name="Kim S."/>
            <person name="Ryu S."/>
            <person name="Song J.Y."/>
            <person name="Lee S.K."/>
        </authorList>
    </citation>
    <scope>NUCLEOTIDE SEQUENCE [LARGE SCALE GENOMIC DNA]</scope>
    <source>
        <tissue evidence="2">Muscle</tissue>
    </source>
</reference>
<gene>
    <name evidence="2" type="ORF">EYF80_003352</name>
</gene>
<evidence type="ECO:0000313" key="2">
    <source>
        <dbReference type="EMBL" id="TNN86267.1"/>
    </source>
</evidence>
<evidence type="ECO:0000256" key="1">
    <source>
        <dbReference type="SAM" id="MobiDB-lite"/>
    </source>
</evidence>
<dbReference type="EMBL" id="SRLO01000016">
    <property type="protein sequence ID" value="TNN86267.1"/>
    <property type="molecule type" value="Genomic_DNA"/>
</dbReference>
<keyword evidence="3" id="KW-1185">Reference proteome</keyword>
<protein>
    <submittedName>
        <fullName evidence="2">Uncharacterized protein</fullName>
    </submittedName>
</protein>